<reference evidence="2" key="1">
    <citation type="submission" date="2020-06" db="EMBL/GenBank/DDBJ databases">
        <title>Legume-microbial interactions unlock mineral nutrients during tropical forest succession.</title>
        <authorList>
            <person name="Epihov D.Z."/>
        </authorList>
    </citation>
    <scope>NUCLEOTIDE SEQUENCE [LARGE SCALE GENOMIC DNA]</scope>
    <source>
        <strain evidence="2">Pan2503</strain>
    </source>
</reference>
<dbReference type="InterPro" id="IPR011008">
    <property type="entry name" value="Dimeric_a/b-barrel"/>
</dbReference>
<evidence type="ECO:0000259" key="1">
    <source>
        <dbReference type="Pfam" id="PF03992"/>
    </source>
</evidence>
<sequence length="102" mass="12078">MFVALWEFEVKPRSKERFQKVYGPGGDWAKLFRSDSHYQETLLLHDSDHPAIFLILDFWTSRQAYENFRASHAAEYERLDAVGEALTRKERKIGWFESVEHG</sequence>
<gene>
    <name evidence="2" type="ORF">HRJ53_16045</name>
</gene>
<evidence type="ECO:0000313" key="3">
    <source>
        <dbReference type="Proteomes" id="UP000567293"/>
    </source>
</evidence>
<organism evidence="2 3">
    <name type="scientific">Candidatus Acidiferrum panamense</name>
    <dbReference type="NCBI Taxonomy" id="2741543"/>
    <lineage>
        <taxon>Bacteria</taxon>
        <taxon>Pseudomonadati</taxon>
        <taxon>Acidobacteriota</taxon>
        <taxon>Terriglobia</taxon>
        <taxon>Candidatus Acidiferrales</taxon>
        <taxon>Candidatus Acidiferrum</taxon>
    </lineage>
</organism>
<accession>A0A7V8SY81</accession>
<dbReference type="EMBL" id="JACDQQ010001539">
    <property type="protein sequence ID" value="MBA0086492.1"/>
    <property type="molecule type" value="Genomic_DNA"/>
</dbReference>
<proteinExistence type="predicted"/>
<dbReference type="Pfam" id="PF03992">
    <property type="entry name" value="ABM"/>
    <property type="match status" value="1"/>
</dbReference>
<dbReference type="Proteomes" id="UP000567293">
    <property type="component" value="Unassembled WGS sequence"/>
</dbReference>
<dbReference type="AlphaFoldDB" id="A0A7V8SY81"/>
<dbReference type="SUPFAM" id="SSF54909">
    <property type="entry name" value="Dimeric alpha+beta barrel"/>
    <property type="match status" value="1"/>
</dbReference>
<protein>
    <recommendedName>
        <fullName evidence="1">ABM domain-containing protein</fullName>
    </recommendedName>
</protein>
<evidence type="ECO:0000313" key="2">
    <source>
        <dbReference type="EMBL" id="MBA0086492.1"/>
    </source>
</evidence>
<name>A0A7V8SY81_9BACT</name>
<dbReference type="InterPro" id="IPR007138">
    <property type="entry name" value="ABM_dom"/>
</dbReference>
<feature type="domain" description="ABM" evidence="1">
    <location>
        <begin position="1"/>
        <end position="73"/>
    </location>
</feature>
<dbReference type="Gene3D" id="3.30.70.100">
    <property type="match status" value="1"/>
</dbReference>
<keyword evidence="3" id="KW-1185">Reference proteome</keyword>
<comment type="caution">
    <text evidence="2">The sequence shown here is derived from an EMBL/GenBank/DDBJ whole genome shotgun (WGS) entry which is preliminary data.</text>
</comment>